<dbReference type="InterPro" id="IPR026055">
    <property type="entry name" value="FAR"/>
</dbReference>
<dbReference type="GO" id="GO:0035336">
    <property type="term" value="P:long-chain fatty-acyl-CoA metabolic process"/>
    <property type="evidence" value="ECO:0007669"/>
    <property type="project" value="TreeGrafter"/>
</dbReference>
<dbReference type="Proteomes" id="UP000257109">
    <property type="component" value="Unassembled WGS sequence"/>
</dbReference>
<reference evidence="3" key="1">
    <citation type="submission" date="2018-05" db="EMBL/GenBank/DDBJ databases">
        <title>Draft genome of Mucuna pruriens seed.</title>
        <authorList>
            <person name="Nnadi N.E."/>
            <person name="Vos R."/>
            <person name="Hasami M.H."/>
            <person name="Devisetty U.K."/>
            <person name="Aguiy J.C."/>
        </authorList>
    </citation>
    <scope>NUCLEOTIDE SEQUENCE [LARGE SCALE GENOMIC DNA]</scope>
    <source>
        <strain evidence="3">JCA_2017</strain>
    </source>
</reference>
<keyword evidence="1" id="KW-0560">Oxidoreductase</keyword>
<feature type="non-terminal residue" evidence="3">
    <location>
        <position position="1"/>
    </location>
</feature>
<dbReference type="EC" id="1.2.1.84" evidence="1"/>
<gene>
    <name evidence="3" type="primary">FAR8</name>
    <name evidence="3" type="ORF">CR513_58407</name>
</gene>
<name>A0A371EAY3_MUCPR</name>
<dbReference type="GO" id="GO:0010345">
    <property type="term" value="P:suberin biosynthetic process"/>
    <property type="evidence" value="ECO:0007669"/>
    <property type="project" value="TreeGrafter"/>
</dbReference>
<evidence type="ECO:0000313" key="4">
    <source>
        <dbReference type="Proteomes" id="UP000257109"/>
    </source>
</evidence>
<accession>A0A371EAY3</accession>
<dbReference type="PANTHER" id="PTHR11011">
    <property type="entry name" value="MALE STERILITY PROTEIN 2-RELATED"/>
    <property type="match status" value="1"/>
</dbReference>
<proteinExistence type="inferred from homology"/>
<comment type="function">
    <text evidence="1">Catalyzes the reduction of fatty acyl-CoA to fatty alcohols.</text>
</comment>
<dbReference type="Gene3D" id="3.40.50.720">
    <property type="entry name" value="NAD(P)-binding Rossmann-like Domain"/>
    <property type="match status" value="1"/>
</dbReference>
<organism evidence="3 4">
    <name type="scientific">Mucuna pruriens</name>
    <name type="common">Velvet bean</name>
    <name type="synonym">Dolichos pruriens</name>
    <dbReference type="NCBI Taxonomy" id="157652"/>
    <lineage>
        <taxon>Eukaryota</taxon>
        <taxon>Viridiplantae</taxon>
        <taxon>Streptophyta</taxon>
        <taxon>Embryophyta</taxon>
        <taxon>Tracheophyta</taxon>
        <taxon>Spermatophyta</taxon>
        <taxon>Magnoliopsida</taxon>
        <taxon>eudicotyledons</taxon>
        <taxon>Gunneridae</taxon>
        <taxon>Pentapetalae</taxon>
        <taxon>rosids</taxon>
        <taxon>fabids</taxon>
        <taxon>Fabales</taxon>
        <taxon>Fabaceae</taxon>
        <taxon>Papilionoideae</taxon>
        <taxon>50 kb inversion clade</taxon>
        <taxon>NPAAA clade</taxon>
        <taxon>indigoferoid/millettioid clade</taxon>
        <taxon>Phaseoleae</taxon>
        <taxon>Mucuna</taxon>
    </lineage>
</organism>
<evidence type="ECO:0000313" key="3">
    <source>
        <dbReference type="EMBL" id="RDX63192.1"/>
    </source>
</evidence>
<feature type="non-terminal residue" evidence="3">
    <location>
        <position position="110"/>
    </location>
</feature>
<sequence length="110" mass="12641">FVEKILRVQPDIKKLYLLLRAPNSDLATHRLHNEVAKHLIKVIMKDLFRVLRDKWGADFSSFISKKVVAVAGDVSLENLGIKDENMMRSQILEEIDIIVHTAATTNFNER</sequence>
<dbReference type="Pfam" id="PF07993">
    <property type="entry name" value="NAD_binding_4"/>
    <property type="match status" value="1"/>
</dbReference>
<dbReference type="GO" id="GO:0102965">
    <property type="term" value="F:alcohol-forming long-chain fatty acyl-CoA reductase activity"/>
    <property type="evidence" value="ECO:0007669"/>
    <property type="project" value="UniProtKB-EC"/>
</dbReference>
<dbReference type="AlphaFoldDB" id="A0A371EAY3"/>
<evidence type="ECO:0000259" key="2">
    <source>
        <dbReference type="Pfam" id="PF07993"/>
    </source>
</evidence>
<keyword evidence="1" id="KW-0443">Lipid metabolism</keyword>
<keyword evidence="4" id="KW-1185">Reference proteome</keyword>
<comment type="similarity">
    <text evidence="1">Belongs to the fatty acyl-CoA reductase family.</text>
</comment>
<dbReference type="OrthoDB" id="429813at2759"/>
<feature type="domain" description="Thioester reductase (TE)" evidence="2">
    <location>
        <begin position="2"/>
        <end position="110"/>
    </location>
</feature>
<comment type="caution">
    <text evidence="3">The sequence shown here is derived from an EMBL/GenBank/DDBJ whole genome shotgun (WGS) entry which is preliminary data.</text>
</comment>
<dbReference type="STRING" id="157652.A0A371EAY3"/>
<dbReference type="GO" id="GO:0080019">
    <property type="term" value="F:alcohol-forming very long-chain fatty acyl-CoA reductase activity"/>
    <property type="evidence" value="ECO:0007669"/>
    <property type="project" value="InterPro"/>
</dbReference>
<dbReference type="EMBL" id="QJKJ01015038">
    <property type="protein sequence ID" value="RDX63192.1"/>
    <property type="molecule type" value="Genomic_DNA"/>
</dbReference>
<dbReference type="PANTHER" id="PTHR11011:SF84">
    <property type="entry name" value="ACYL-COA REDUCTASE-LIKE PROTEIN, PUTATIVE-RELATED"/>
    <property type="match status" value="1"/>
</dbReference>
<comment type="catalytic activity">
    <reaction evidence="1">
        <text>a long-chain fatty acyl-CoA + 2 NADPH + 2 H(+) = a long-chain primary fatty alcohol + 2 NADP(+) + CoA</text>
        <dbReference type="Rhea" id="RHEA:52716"/>
        <dbReference type="ChEBI" id="CHEBI:15378"/>
        <dbReference type="ChEBI" id="CHEBI:57287"/>
        <dbReference type="ChEBI" id="CHEBI:57783"/>
        <dbReference type="ChEBI" id="CHEBI:58349"/>
        <dbReference type="ChEBI" id="CHEBI:77396"/>
        <dbReference type="ChEBI" id="CHEBI:83139"/>
        <dbReference type="EC" id="1.2.1.84"/>
    </reaction>
</comment>
<dbReference type="InterPro" id="IPR013120">
    <property type="entry name" value="FAR_NAD-bd"/>
</dbReference>
<keyword evidence="1" id="KW-0521">NADP</keyword>
<evidence type="ECO:0000256" key="1">
    <source>
        <dbReference type="RuleBase" id="RU363097"/>
    </source>
</evidence>
<protein>
    <recommendedName>
        <fullName evidence="1">Fatty acyl-CoA reductase</fullName>
        <ecNumber evidence="1">1.2.1.84</ecNumber>
    </recommendedName>
</protein>
<keyword evidence="1" id="KW-0444">Lipid biosynthesis</keyword>